<dbReference type="PATRIC" id="fig|558151.6.peg.3153"/>
<reference evidence="1 2" key="1">
    <citation type="journal article" date="2013" name="Int. J. Syst. Evol. Microbiol.">
        <title>Chryseobacterium angstadtii sp. nov., isolated from a newt tank.</title>
        <authorList>
            <person name="Kirk K.E."/>
            <person name="Hoffman J.A."/>
            <person name="Smith K.A."/>
            <person name="Strahan B.L."/>
            <person name="Failor K.C."/>
            <person name="Krebs J.E."/>
            <person name="Gale A.N."/>
            <person name="Do T.D."/>
            <person name="Sontag T.C."/>
            <person name="Batties A.M."/>
            <person name="Mistiszyn K."/>
            <person name="Newman J.D."/>
        </authorList>
    </citation>
    <scope>NUCLEOTIDE SEQUENCE [LARGE SCALE GENOMIC DNA]</scope>
    <source>
        <strain evidence="1 2">KM</strain>
    </source>
</reference>
<accession>A0A0J7IA96</accession>
<evidence type="ECO:0000313" key="2">
    <source>
        <dbReference type="Proteomes" id="UP000036261"/>
    </source>
</evidence>
<protein>
    <submittedName>
        <fullName evidence="1">Uncharacterized protein</fullName>
    </submittedName>
</protein>
<dbReference type="AlphaFoldDB" id="A0A0J7IA96"/>
<keyword evidence="2" id="KW-1185">Reference proteome</keyword>
<dbReference type="OrthoDB" id="1241595at2"/>
<dbReference type="Proteomes" id="UP000036261">
    <property type="component" value="Unassembled WGS sequence"/>
</dbReference>
<sequence length="280" mass="32970">MEILEKYKLTFVNRPFSYPDGKTVNLKMALHLVEKDFLGYFMGRFKDSASIDEIISQIDFIISEGFYDPEYCEEIYLDFLTMKYTDTSVVFEDIDTDRRFLQEIPFSDMKEMLLLWKNFVQTSPFDGAAVDKYSEFLYYLKDGESEEVAVSFLVKIFGEIDFTLVKTEHIGEYRKEFSTAYSKGKNDEFYITSLYDQNGVMIYEKEENYFKGTSEVVIRKYYLDEKTNYQSELLYNAEGQFSAMENRNADSPYIYANEIETILPGFLAKNPYYKNSDMIS</sequence>
<gene>
    <name evidence="1" type="ORF">ACM46_14915</name>
</gene>
<proteinExistence type="predicted"/>
<dbReference type="EMBL" id="LFND01000004">
    <property type="protein sequence ID" value="KMQ63217.1"/>
    <property type="molecule type" value="Genomic_DNA"/>
</dbReference>
<evidence type="ECO:0000313" key="1">
    <source>
        <dbReference type="EMBL" id="KMQ63217.1"/>
    </source>
</evidence>
<comment type="caution">
    <text evidence="1">The sequence shown here is derived from an EMBL/GenBank/DDBJ whole genome shotgun (WGS) entry which is preliminary data.</text>
</comment>
<organism evidence="1 2">
    <name type="scientific">Chryseobacterium angstadtii</name>
    <dbReference type="NCBI Taxonomy" id="558151"/>
    <lineage>
        <taxon>Bacteria</taxon>
        <taxon>Pseudomonadati</taxon>
        <taxon>Bacteroidota</taxon>
        <taxon>Flavobacteriia</taxon>
        <taxon>Flavobacteriales</taxon>
        <taxon>Weeksellaceae</taxon>
        <taxon>Chryseobacterium group</taxon>
        <taxon>Chryseobacterium</taxon>
    </lineage>
</organism>
<dbReference type="RefSeq" id="WP_048507463.1">
    <property type="nucleotide sequence ID" value="NZ_LFND01000004.1"/>
</dbReference>
<name>A0A0J7IA96_9FLAO</name>